<feature type="domain" description="CCHC-type" evidence="5">
    <location>
        <begin position="78"/>
        <end position="94"/>
    </location>
</feature>
<dbReference type="InterPro" id="IPR050951">
    <property type="entry name" value="Retrovirus_Pol_polyprotein"/>
</dbReference>
<reference evidence="6 7" key="1">
    <citation type="submission" date="2018-10" db="EMBL/GenBank/DDBJ databases">
        <title>Genome assembly for a Yunnan-Guizhou Plateau 3E fish, Anabarilius grahami (Regan), and its evolutionary and genetic applications.</title>
        <authorList>
            <person name="Jiang W."/>
        </authorList>
    </citation>
    <scope>NUCLEOTIDE SEQUENCE [LARGE SCALE GENOMIC DNA]</scope>
    <source>
        <strain evidence="6">AG-KIZ</strain>
        <tissue evidence="6">Muscle</tissue>
    </source>
</reference>
<comment type="caution">
    <text evidence="6">The sequence shown here is derived from an EMBL/GenBank/DDBJ whole genome shotgun (WGS) entry which is preliminary data.</text>
</comment>
<dbReference type="InterPro" id="IPR001878">
    <property type="entry name" value="Znf_CCHC"/>
</dbReference>
<dbReference type="GO" id="GO:0006508">
    <property type="term" value="P:proteolysis"/>
    <property type="evidence" value="ECO:0007669"/>
    <property type="project" value="InterPro"/>
</dbReference>
<evidence type="ECO:0000256" key="3">
    <source>
        <dbReference type="ARBA" id="ARBA00022918"/>
    </source>
</evidence>
<evidence type="ECO:0000256" key="2">
    <source>
        <dbReference type="ARBA" id="ARBA00022695"/>
    </source>
</evidence>
<dbReference type="InterPro" id="IPR036397">
    <property type="entry name" value="RNaseH_sf"/>
</dbReference>
<dbReference type="GO" id="GO:0003964">
    <property type="term" value="F:RNA-directed DNA polymerase activity"/>
    <property type="evidence" value="ECO:0007669"/>
    <property type="project" value="UniProtKB-KW"/>
</dbReference>
<evidence type="ECO:0000256" key="4">
    <source>
        <dbReference type="SAM" id="MobiDB-lite"/>
    </source>
</evidence>
<dbReference type="Gene3D" id="4.10.60.10">
    <property type="entry name" value="Zinc finger, CCHC-type"/>
    <property type="match status" value="1"/>
</dbReference>
<dbReference type="SMART" id="SM00343">
    <property type="entry name" value="ZnF_C2HC"/>
    <property type="match status" value="2"/>
</dbReference>
<evidence type="ECO:0000259" key="5">
    <source>
        <dbReference type="SMART" id="SM00343"/>
    </source>
</evidence>
<proteinExistence type="predicted"/>
<keyword evidence="3" id="KW-0695">RNA-directed DNA polymerase</keyword>
<gene>
    <name evidence="6" type="ORF">DPX16_14794</name>
</gene>
<name>A0A3N0YA35_ANAGA</name>
<dbReference type="GO" id="GO:0003676">
    <property type="term" value="F:nucleic acid binding"/>
    <property type="evidence" value="ECO:0007669"/>
    <property type="project" value="InterPro"/>
</dbReference>
<accession>A0A3N0YA35</accession>
<dbReference type="Gene3D" id="3.30.420.10">
    <property type="entry name" value="Ribonuclease H-like superfamily/Ribonuclease H"/>
    <property type="match status" value="1"/>
</dbReference>
<keyword evidence="7" id="KW-1185">Reference proteome</keyword>
<dbReference type="OrthoDB" id="775972at2759"/>
<evidence type="ECO:0000256" key="1">
    <source>
        <dbReference type="ARBA" id="ARBA00022679"/>
    </source>
</evidence>
<keyword evidence="2" id="KW-0548">Nucleotidyltransferase</keyword>
<dbReference type="InterPro" id="IPR001969">
    <property type="entry name" value="Aspartic_peptidase_AS"/>
</dbReference>
<dbReference type="Proteomes" id="UP000281406">
    <property type="component" value="Unassembled WGS sequence"/>
</dbReference>
<dbReference type="GO" id="GO:0008270">
    <property type="term" value="F:zinc ion binding"/>
    <property type="evidence" value="ECO:0007669"/>
    <property type="project" value="InterPro"/>
</dbReference>
<feature type="region of interest" description="Disordered" evidence="4">
    <location>
        <begin position="1"/>
        <end position="55"/>
    </location>
</feature>
<organism evidence="6 7">
    <name type="scientific">Anabarilius grahami</name>
    <name type="common">Kanglang fish</name>
    <name type="synonym">Barilius grahami</name>
    <dbReference type="NCBI Taxonomy" id="495550"/>
    <lineage>
        <taxon>Eukaryota</taxon>
        <taxon>Metazoa</taxon>
        <taxon>Chordata</taxon>
        <taxon>Craniata</taxon>
        <taxon>Vertebrata</taxon>
        <taxon>Euteleostomi</taxon>
        <taxon>Actinopterygii</taxon>
        <taxon>Neopterygii</taxon>
        <taxon>Teleostei</taxon>
        <taxon>Ostariophysi</taxon>
        <taxon>Cypriniformes</taxon>
        <taxon>Xenocyprididae</taxon>
        <taxon>Xenocypridinae</taxon>
        <taxon>Xenocypridinae incertae sedis</taxon>
        <taxon>Anabarilius</taxon>
    </lineage>
</organism>
<dbReference type="InterPro" id="IPR036875">
    <property type="entry name" value="Znf_CCHC_sf"/>
</dbReference>
<dbReference type="PANTHER" id="PTHR37984">
    <property type="entry name" value="PROTEIN CBG26694"/>
    <property type="match status" value="1"/>
</dbReference>
<dbReference type="SUPFAM" id="SSF57756">
    <property type="entry name" value="Retrovirus zinc finger-like domains"/>
    <property type="match status" value="1"/>
</dbReference>
<dbReference type="AlphaFoldDB" id="A0A3N0YA35"/>
<evidence type="ECO:0000313" key="7">
    <source>
        <dbReference type="Proteomes" id="UP000281406"/>
    </source>
</evidence>
<feature type="compositionally biased region" description="Basic and acidic residues" evidence="4">
    <location>
        <begin position="7"/>
        <end position="18"/>
    </location>
</feature>
<dbReference type="EMBL" id="RJVU01048855">
    <property type="protein sequence ID" value="ROL43082.1"/>
    <property type="molecule type" value="Genomic_DNA"/>
</dbReference>
<dbReference type="GO" id="GO:0004190">
    <property type="term" value="F:aspartic-type endopeptidase activity"/>
    <property type="evidence" value="ECO:0007669"/>
    <property type="project" value="InterPro"/>
</dbReference>
<dbReference type="PANTHER" id="PTHR37984:SF5">
    <property type="entry name" value="PROTEIN NYNRIN-LIKE"/>
    <property type="match status" value="1"/>
</dbReference>
<feature type="domain" description="CCHC-type" evidence="5">
    <location>
        <begin position="56"/>
        <end position="74"/>
    </location>
</feature>
<protein>
    <recommendedName>
        <fullName evidence="5">CCHC-type domain-containing protein</fullName>
    </recommendedName>
</protein>
<feature type="compositionally biased region" description="Basic and acidic residues" evidence="4">
    <location>
        <begin position="312"/>
        <end position="327"/>
    </location>
</feature>
<feature type="region of interest" description="Disordered" evidence="4">
    <location>
        <begin position="312"/>
        <end position="333"/>
    </location>
</feature>
<evidence type="ECO:0000313" key="6">
    <source>
        <dbReference type="EMBL" id="ROL43082.1"/>
    </source>
</evidence>
<feature type="compositionally biased region" description="Basic residues" evidence="4">
    <location>
        <begin position="29"/>
        <end position="44"/>
    </location>
</feature>
<sequence>MEAAADQAKKMISDRGVSDKGLPVQTVHSRSHKTANKQYHRSSKPHAAATSSPRRSCFRCGSDKHLANSTQCPAANAQCKSCNKRGHFASVCRSVPTSKVHEVQLPDVTILYTGNTDEHAPKRLFCNATIHTPASAAQEIRLTVDTGSAVSILPHHVYKQYFSSTPLFPPSARLVTYTQTHIPVLGCLHAQVCVADSSTPGTFFVVEEVYRATPHATTSTSPYELLYGRKMRTRLDILPIAPMSNSSDIHDSVERKQAKMKQYTDIKRHARTPSFAQGERVRVRIPRLVPKAHSRFSAPLTVEKRSRLRKVTETQTKVDETKTEVKTVENSTASPAADLCENESDNEDVTQAEIESHNVAIILMQQSQLQGAVVSSLKHHKPVPPVNVMIMSWSALFSHQRALQQGLFVTCRTAFPIIHLLDSLSHVIALSCFVFVH</sequence>
<dbReference type="PROSITE" id="PS00141">
    <property type="entry name" value="ASP_PROTEASE"/>
    <property type="match status" value="1"/>
</dbReference>
<keyword evidence="1" id="KW-0808">Transferase</keyword>